<evidence type="ECO:0000313" key="4">
    <source>
        <dbReference type="Proteomes" id="UP000324091"/>
    </source>
</evidence>
<accession>A0A5C6P339</accession>
<dbReference type="Proteomes" id="UP000324091">
    <property type="component" value="Chromosome 15"/>
</dbReference>
<gene>
    <name evidence="3" type="ORF">D4764_15G0011410</name>
</gene>
<feature type="compositionally biased region" description="Low complexity" evidence="2">
    <location>
        <begin position="33"/>
        <end position="59"/>
    </location>
</feature>
<organism evidence="3 4">
    <name type="scientific">Takifugu flavidus</name>
    <name type="common">sansaifugu</name>
    <dbReference type="NCBI Taxonomy" id="433684"/>
    <lineage>
        <taxon>Eukaryota</taxon>
        <taxon>Metazoa</taxon>
        <taxon>Chordata</taxon>
        <taxon>Craniata</taxon>
        <taxon>Vertebrata</taxon>
        <taxon>Euteleostomi</taxon>
        <taxon>Actinopterygii</taxon>
        <taxon>Neopterygii</taxon>
        <taxon>Teleostei</taxon>
        <taxon>Neoteleostei</taxon>
        <taxon>Acanthomorphata</taxon>
        <taxon>Eupercaria</taxon>
        <taxon>Tetraodontiformes</taxon>
        <taxon>Tetradontoidea</taxon>
        <taxon>Tetraodontidae</taxon>
        <taxon>Takifugu</taxon>
    </lineage>
</organism>
<evidence type="ECO:0000256" key="2">
    <source>
        <dbReference type="SAM" id="MobiDB-lite"/>
    </source>
</evidence>
<protein>
    <submittedName>
        <fullName evidence="3">Uncharacterized protein</fullName>
    </submittedName>
</protein>
<dbReference type="EMBL" id="RHFK02000007">
    <property type="protein sequence ID" value="TWW73745.1"/>
    <property type="molecule type" value="Genomic_DNA"/>
</dbReference>
<dbReference type="AlphaFoldDB" id="A0A5C6P339"/>
<feature type="coiled-coil region" evidence="1">
    <location>
        <begin position="118"/>
        <end position="298"/>
    </location>
</feature>
<evidence type="ECO:0000256" key="1">
    <source>
        <dbReference type="SAM" id="Coils"/>
    </source>
</evidence>
<reference evidence="3 4" key="1">
    <citation type="submission" date="2019-04" db="EMBL/GenBank/DDBJ databases">
        <title>Chromosome genome assembly for Takifugu flavidus.</title>
        <authorList>
            <person name="Xiao S."/>
        </authorList>
    </citation>
    <scope>NUCLEOTIDE SEQUENCE [LARGE SCALE GENOMIC DNA]</scope>
    <source>
        <strain evidence="3">HTHZ2018</strain>
        <tissue evidence="3">Muscle</tissue>
    </source>
</reference>
<keyword evidence="1" id="KW-0175">Coiled coil</keyword>
<feature type="region of interest" description="Disordered" evidence="2">
    <location>
        <begin position="18"/>
        <end position="104"/>
    </location>
</feature>
<evidence type="ECO:0000313" key="3">
    <source>
        <dbReference type="EMBL" id="TWW73745.1"/>
    </source>
</evidence>
<name>A0A5C6P339_9TELE</name>
<sequence>MEARLNELETRFRSLELAGVASGSQEKLAAAEPPSVATASGPPAAARAAGRRINGTARNSAAEGRARTIGIINGDLEGRGPAPQRSPGREGGAAQQGSRAVKRRHMRTVADVETLTQLNSTQAALKESNLKCASLEETLHSQQQELEERHKRELMKQEEGFNEKLLVIEEEFERRLEGEKKRFNERREALRQQLFRQETNFKKLLEEEQHKYNEEMVKKEESMKRQLLTQEETNNKMLADVCQRWEKTAQKWVQMREELEQESQRSRQEEQEKTKEELQRLSEAILQLELQVSKKKKRKCFWRWICKRMRFWKR</sequence>
<comment type="caution">
    <text evidence="3">The sequence shown here is derived from an EMBL/GenBank/DDBJ whole genome shotgun (WGS) entry which is preliminary data.</text>
</comment>
<keyword evidence="4" id="KW-1185">Reference proteome</keyword>
<proteinExistence type="predicted"/>